<accession>A0ABD1Z9R3</accession>
<feature type="region of interest" description="Disordered" evidence="2">
    <location>
        <begin position="1109"/>
        <end position="1138"/>
    </location>
</feature>
<feature type="coiled-coil region" evidence="1">
    <location>
        <begin position="456"/>
        <end position="483"/>
    </location>
</feature>
<organism evidence="3 4">
    <name type="scientific">Riccia fluitans</name>
    <dbReference type="NCBI Taxonomy" id="41844"/>
    <lineage>
        <taxon>Eukaryota</taxon>
        <taxon>Viridiplantae</taxon>
        <taxon>Streptophyta</taxon>
        <taxon>Embryophyta</taxon>
        <taxon>Marchantiophyta</taxon>
        <taxon>Marchantiopsida</taxon>
        <taxon>Marchantiidae</taxon>
        <taxon>Marchantiales</taxon>
        <taxon>Ricciaceae</taxon>
        <taxon>Riccia</taxon>
    </lineage>
</organism>
<feature type="region of interest" description="Disordered" evidence="2">
    <location>
        <begin position="801"/>
        <end position="820"/>
    </location>
</feature>
<dbReference type="PANTHER" id="PTHR44489">
    <property type="match status" value="1"/>
</dbReference>
<dbReference type="Gene3D" id="2.130.10.10">
    <property type="entry name" value="YVTN repeat-like/Quinoprotein amine dehydrogenase"/>
    <property type="match status" value="2"/>
</dbReference>
<feature type="coiled-coil region" evidence="1">
    <location>
        <begin position="346"/>
        <end position="430"/>
    </location>
</feature>
<keyword evidence="4" id="KW-1185">Reference proteome</keyword>
<dbReference type="InterPro" id="IPR044715">
    <property type="entry name" value="WDR86-like"/>
</dbReference>
<evidence type="ECO:0000256" key="1">
    <source>
        <dbReference type="SAM" id="Coils"/>
    </source>
</evidence>
<feature type="coiled-coil region" evidence="1">
    <location>
        <begin position="1036"/>
        <end position="1105"/>
    </location>
</feature>
<evidence type="ECO:0000313" key="3">
    <source>
        <dbReference type="EMBL" id="KAL2643067.1"/>
    </source>
</evidence>
<feature type="region of interest" description="Disordered" evidence="2">
    <location>
        <begin position="1201"/>
        <end position="1250"/>
    </location>
</feature>
<evidence type="ECO:0000256" key="2">
    <source>
        <dbReference type="SAM" id="MobiDB-lite"/>
    </source>
</evidence>
<dbReference type="InterPro" id="IPR036322">
    <property type="entry name" value="WD40_repeat_dom_sf"/>
</dbReference>
<gene>
    <name evidence="3" type="ORF">R1flu_010654</name>
</gene>
<dbReference type="SMART" id="SM00320">
    <property type="entry name" value="WD40"/>
    <property type="match status" value="4"/>
</dbReference>
<dbReference type="EMBL" id="JBHFFA010000002">
    <property type="protein sequence ID" value="KAL2643067.1"/>
    <property type="molecule type" value="Genomic_DNA"/>
</dbReference>
<dbReference type="InterPro" id="IPR001680">
    <property type="entry name" value="WD40_rpt"/>
</dbReference>
<proteinExistence type="predicted"/>
<dbReference type="PANTHER" id="PTHR44489:SF11">
    <property type="entry name" value="WD REPEAT DOMAIN 86"/>
    <property type="match status" value="1"/>
</dbReference>
<protein>
    <submittedName>
        <fullName evidence="3">Uncharacterized protein</fullName>
    </submittedName>
</protein>
<feature type="compositionally biased region" description="Basic residues" evidence="2">
    <location>
        <begin position="1109"/>
        <end position="1123"/>
    </location>
</feature>
<sequence length="1250" mass="139615">MARLRPRTASVGDRSDLVQHSPPLGIIPLRPSPAAAAIVQNLAASLIGNIQEDIRCACHIEKALYSGDNQGTILSWNTSDASRATFYDGLGAPVNVVVGVNENKDIWAGLANGNIMILNLETKSLKGQIIHAHDAAVNCITVGIQCAWSGGDDFLIKKWDMEGVELFSYNHHHGFIKDLLVLRNDPADRHIRLWGASSDTSISVAAMQDSEAQHILSSDIKILNAHSKGVSALCLVMPDAIWSGYEDGSIVVWSALGVLRKQVQQAHRGPVGSFVVMGAHVWSGSGDHTVLVWESSSLQLLFSLGDHGGFVKSMVRVEYMCWVFASGKNVKVWCAQSVWDLYEGEKDRLTRSVQKLNESLERTLRDKQSLENAGKKTQQDLQATQQQLNEQRSSGASALEKSSAEIDKLKTELAKTMEDLETARESAEKYSGSLDEEIQILLGKLSKLKAEKDAGDKAAIAKMQGLEKDLKKTRQEQKITLEDLAALKIELETTQRGLENSDSKGEDLLAQRELDKQKAVELEKSLKAANDRSELFQKDLTRAVKEKEDAVKTETSAQMEFEAKRAELEGRIKQLQVDLDKAHQNANANLTAKDVEMQKVQIELKKKSKELKKALKDAGEEKKQSAKELEGLKEVIDQLKKTKEISSSTDAESSEKLASLASELQNSRDDLQNVLKEKEERDTALEKTREDFTKSINDLEQALKERDEARNDSVALQENVQSLQLNLKVLKDAASVSDASGQALTKERDELSKALSDAEAEIQKLKVELSQLSDSAASQACVLQELTDAGEKELRDLQLAEQSRADIEKSREDEQKKHSEELAQLVDSLGSLRKENVQLEERLAQASTEWERNRAKQISEEDSTGQLSRKLDQLKEDKTALEGKLVVKAAELQQISLNLEQIKKDKSAIEQELDDIKQRKAVVEEKFSQKNAELEHALQQISSDQDTHTKIFNDLQDLRAQNDLLEGKLSSSLREVEELRKTRRLQEELAAQQAAEFDQPPKVNAALYECLLVSAHMNAFSWLLLLLTLGFRAHAKESATLVAANAARRVEELQDEIARLEMKLENALMKAKSVMGVDDPVWARIRELENSLMQSHMNYRLLNQEVRRMRKKRERPRDNRRRTTGVGHACQAGGPNVSLQVTQPGLTIDYSTKLKVSSGGEDEKIVKNIQVCGQNSDQDATRRIIPIQTRIPQPEFPQRMVVPVRTPSPSPETIEPVMRPRSKTTEKERYFPSHGPLRVRRGLSPGRDQF</sequence>
<evidence type="ECO:0000313" key="4">
    <source>
        <dbReference type="Proteomes" id="UP001605036"/>
    </source>
</evidence>
<dbReference type="InterPro" id="IPR015943">
    <property type="entry name" value="WD40/YVTN_repeat-like_dom_sf"/>
</dbReference>
<dbReference type="SUPFAM" id="SSF50978">
    <property type="entry name" value="WD40 repeat-like"/>
    <property type="match status" value="1"/>
</dbReference>
<comment type="caution">
    <text evidence="3">The sequence shown here is derived from an EMBL/GenBank/DDBJ whole genome shotgun (WGS) entry which is preliminary data.</text>
</comment>
<dbReference type="Proteomes" id="UP001605036">
    <property type="component" value="Unassembled WGS sequence"/>
</dbReference>
<keyword evidence="1" id="KW-0175">Coiled coil</keyword>
<name>A0ABD1Z9R3_9MARC</name>
<dbReference type="AlphaFoldDB" id="A0ABD1Z9R3"/>
<reference evidence="3 4" key="1">
    <citation type="submission" date="2024-09" db="EMBL/GenBank/DDBJ databases">
        <title>Chromosome-scale assembly of Riccia fluitans.</title>
        <authorList>
            <person name="Paukszto L."/>
            <person name="Sawicki J."/>
            <person name="Karawczyk K."/>
            <person name="Piernik-Szablinska J."/>
            <person name="Szczecinska M."/>
            <person name="Mazdziarz M."/>
        </authorList>
    </citation>
    <scope>NUCLEOTIDE SEQUENCE [LARGE SCALE GENOMIC DNA]</scope>
    <source>
        <strain evidence="3">Rf_01</strain>
        <tissue evidence="3">Aerial parts of the thallus</tissue>
    </source>
</reference>